<name>A0A6J1R0M2_9HYME</name>
<gene>
    <name evidence="3" type="primary">LOC112464090</name>
</gene>
<reference evidence="3" key="1">
    <citation type="submission" date="2025-08" db="UniProtKB">
        <authorList>
            <consortium name="RefSeq"/>
        </authorList>
    </citation>
    <scope>IDENTIFICATION</scope>
    <source>
        <tissue evidence="3">Whole body</tissue>
    </source>
</reference>
<keyword evidence="2" id="KW-1185">Reference proteome</keyword>
<evidence type="ECO:0000256" key="1">
    <source>
        <dbReference type="SAM" id="MobiDB-lite"/>
    </source>
</evidence>
<evidence type="ECO:0000313" key="3">
    <source>
        <dbReference type="RefSeq" id="XP_024886651.1"/>
    </source>
</evidence>
<dbReference type="GeneID" id="112464090"/>
<dbReference type="AlphaFoldDB" id="A0A6J1R0M2"/>
<evidence type="ECO:0000313" key="2">
    <source>
        <dbReference type="Proteomes" id="UP000504618"/>
    </source>
</evidence>
<protein>
    <submittedName>
        <fullName evidence="3">Uncharacterized protein LOC112464090</fullName>
    </submittedName>
</protein>
<dbReference type="RefSeq" id="XP_024886651.1">
    <property type="nucleotide sequence ID" value="XM_025030883.1"/>
</dbReference>
<feature type="non-terminal residue" evidence="3">
    <location>
        <position position="1"/>
    </location>
</feature>
<accession>A0A6J1R0M2</accession>
<feature type="compositionally biased region" description="Polar residues" evidence="1">
    <location>
        <begin position="194"/>
        <end position="212"/>
    </location>
</feature>
<sequence>GDFTPVNASRRWAYLRGCYCKTRNKLMKKKAAFERSEAAANDDLKSSFRYYETMSFLNEPLTYKSTISSLKLKRKNANSTSNKENMEFNSQQTLVHDRFSSNDSRRSCVSPISQSAIMPEVSPSPSRSIISTVSSQARSNTSTPYGITQMQFSPSEKSCTGAQSQLQRVFQQRPANNVLIQREVQSACRTLFPSSLNNRTQNLPSQGQSSSSNKKRTANVEKEIMKHIKTEPKKMDEIDSFAMRLAAGMRRLSYKARARVEIDFLKRLQQEEDLQDINA</sequence>
<organism evidence="2 3">
    <name type="scientific">Temnothorax curvispinosus</name>
    <dbReference type="NCBI Taxonomy" id="300111"/>
    <lineage>
        <taxon>Eukaryota</taxon>
        <taxon>Metazoa</taxon>
        <taxon>Ecdysozoa</taxon>
        <taxon>Arthropoda</taxon>
        <taxon>Hexapoda</taxon>
        <taxon>Insecta</taxon>
        <taxon>Pterygota</taxon>
        <taxon>Neoptera</taxon>
        <taxon>Endopterygota</taxon>
        <taxon>Hymenoptera</taxon>
        <taxon>Apocrita</taxon>
        <taxon>Aculeata</taxon>
        <taxon>Formicoidea</taxon>
        <taxon>Formicidae</taxon>
        <taxon>Myrmicinae</taxon>
        <taxon>Temnothorax</taxon>
    </lineage>
</organism>
<dbReference type="OrthoDB" id="10490366at2759"/>
<proteinExistence type="predicted"/>
<feature type="region of interest" description="Disordered" evidence="1">
    <location>
        <begin position="194"/>
        <end position="218"/>
    </location>
</feature>
<dbReference type="Proteomes" id="UP000504618">
    <property type="component" value="Unplaced"/>
</dbReference>